<dbReference type="AlphaFoldDB" id="A0AAD1XIF9"/>
<comment type="caution">
    <text evidence="2">The sequence shown here is derived from an EMBL/GenBank/DDBJ whole genome shotgun (WGS) entry which is preliminary data.</text>
</comment>
<evidence type="ECO:0000313" key="2">
    <source>
        <dbReference type="EMBL" id="CAI2373271.1"/>
    </source>
</evidence>
<keyword evidence="3" id="KW-1185">Reference proteome</keyword>
<feature type="region of interest" description="Disordered" evidence="1">
    <location>
        <begin position="109"/>
        <end position="136"/>
    </location>
</feature>
<proteinExistence type="predicted"/>
<reference evidence="2" key="1">
    <citation type="submission" date="2023-07" db="EMBL/GenBank/DDBJ databases">
        <authorList>
            <consortium name="AG Swart"/>
            <person name="Singh M."/>
            <person name="Singh A."/>
            <person name="Seah K."/>
            <person name="Emmerich C."/>
        </authorList>
    </citation>
    <scope>NUCLEOTIDE SEQUENCE</scope>
    <source>
        <strain evidence="2">DP1</strain>
    </source>
</reference>
<sequence>MELSRKLNQEEDYFRDSIFGLNHSLTYNESLFMEDSQNFMFPTISPNHANLDQEAKETINNEYKENQVDQEILNFSQLDQKLRMKNEPIKQNSTCLFLESINKDLKNAQEQNDKPQKVLSEIDSDPSTEYLPHERQRRKLKKRRDVIFKSILRECRRFFLAQISNMPGFVIFKNERNGAYLYKSMKKFNQAILKRVGTFEDSFYLAALLYPQDLKKNFEEFVKESKCEDHELTKSSGRDTILKSIIDRIHNTLYKYSIDRLNFFTSKPSIAFLFCYYYAHGAGSSKDDPKLSKEYEQIRQKCMDTLNKKASLHILIVHSINIVTFKID</sequence>
<accession>A0AAD1XIF9</accession>
<name>A0AAD1XIF9_EUPCR</name>
<dbReference type="EMBL" id="CAMPGE010014608">
    <property type="protein sequence ID" value="CAI2373271.1"/>
    <property type="molecule type" value="Genomic_DNA"/>
</dbReference>
<gene>
    <name evidence="2" type="ORF">ECRASSUSDP1_LOCUS14612</name>
</gene>
<evidence type="ECO:0000256" key="1">
    <source>
        <dbReference type="SAM" id="MobiDB-lite"/>
    </source>
</evidence>
<dbReference type="Proteomes" id="UP001295684">
    <property type="component" value="Unassembled WGS sequence"/>
</dbReference>
<evidence type="ECO:0000313" key="3">
    <source>
        <dbReference type="Proteomes" id="UP001295684"/>
    </source>
</evidence>
<organism evidence="2 3">
    <name type="scientific">Euplotes crassus</name>
    <dbReference type="NCBI Taxonomy" id="5936"/>
    <lineage>
        <taxon>Eukaryota</taxon>
        <taxon>Sar</taxon>
        <taxon>Alveolata</taxon>
        <taxon>Ciliophora</taxon>
        <taxon>Intramacronucleata</taxon>
        <taxon>Spirotrichea</taxon>
        <taxon>Hypotrichia</taxon>
        <taxon>Euplotida</taxon>
        <taxon>Euplotidae</taxon>
        <taxon>Moneuplotes</taxon>
    </lineage>
</organism>
<protein>
    <submittedName>
        <fullName evidence="2">Uncharacterized protein</fullName>
    </submittedName>
</protein>